<keyword evidence="2" id="KW-1185">Reference proteome</keyword>
<proteinExistence type="predicted"/>
<dbReference type="Proteomes" id="UP000679008">
    <property type="component" value="Unassembled WGS sequence"/>
</dbReference>
<comment type="caution">
    <text evidence="1">The sequence shown here is derived from an EMBL/GenBank/DDBJ whole genome shotgun (WGS) entry which is preliminary data.</text>
</comment>
<evidence type="ECO:0000313" key="1">
    <source>
        <dbReference type="EMBL" id="MBQ0909760.1"/>
    </source>
</evidence>
<evidence type="ECO:0008006" key="3">
    <source>
        <dbReference type="Google" id="ProtNLM"/>
    </source>
</evidence>
<gene>
    <name evidence="1" type="ORF">KBJ98_13685</name>
</gene>
<name>A0ABS5D6V0_9FLAO</name>
<sequence>MMEIPQKLKPENFIIEPLVQNYNNQTIIIKPKMYLRNYTMKEIRNLFFVEFKNKFNREFELTKDSNELLCTIICYFYQDHRFFRSPCLVIPEGTTPSFAKGLLIMGNYGIGKSSILLALEQVFNKFVFFNPASHFKSIAANDVVIEYEKIQTAEEKEDFYLKHQRGFRFYDDVKTEDVASNYGKVNLFEKILFLRNSKRSKTLITCNFDEAFPNDYEKGLDEFGLKYGGHLYDRILDNFNFIQGNGKSFRGNF</sequence>
<dbReference type="RefSeq" id="WP_210791460.1">
    <property type="nucleotide sequence ID" value="NZ_JAGPXB010000016.1"/>
</dbReference>
<dbReference type="Gene3D" id="3.40.50.300">
    <property type="entry name" value="P-loop containing nucleotide triphosphate hydrolases"/>
    <property type="match status" value="1"/>
</dbReference>
<evidence type="ECO:0000313" key="2">
    <source>
        <dbReference type="Proteomes" id="UP000679008"/>
    </source>
</evidence>
<accession>A0ABS5D6V0</accession>
<reference evidence="1 2" key="1">
    <citation type="submission" date="2021-04" db="EMBL/GenBank/DDBJ databases">
        <title>Description of novel Flavobacterium sp. F-328.</title>
        <authorList>
            <person name="Saticioglu I.B."/>
        </authorList>
    </citation>
    <scope>NUCLEOTIDE SEQUENCE [LARGE SCALE GENOMIC DNA]</scope>
    <source>
        <strain evidence="1 2">F-328</strain>
    </source>
</reference>
<organism evidence="1 2">
    <name type="scientific">Flavobacterium erciyesense</name>
    <dbReference type="NCBI Taxonomy" id="2825842"/>
    <lineage>
        <taxon>Bacteria</taxon>
        <taxon>Pseudomonadati</taxon>
        <taxon>Bacteroidota</taxon>
        <taxon>Flavobacteriia</taxon>
        <taxon>Flavobacteriales</taxon>
        <taxon>Flavobacteriaceae</taxon>
        <taxon>Flavobacterium</taxon>
    </lineage>
</organism>
<dbReference type="EMBL" id="JAGPXB010000016">
    <property type="protein sequence ID" value="MBQ0909760.1"/>
    <property type="molecule type" value="Genomic_DNA"/>
</dbReference>
<protein>
    <recommendedName>
        <fullName evidence="3">DNA replication protein DnaC</fullName>
    </recommendedName>
</protein>
<dbReference type="InterPro" id="IPR027417">
    <property type="entry name" value="P-loop_NTPase"/>
</dbReference>